<organism evidence="5 6">
    <name type="scientific">Granulicella mallensis</name>
    <dbReference type="NCBI Taxonomy" id="940614"/>
    <lineage>
        <taxon>Bacteria</taxon>
        <taxon>Pseudomonadati</taxon>
        <taxon>Acidobacteriota</taxon>
        <taxon>Terriglobia</taxon>
        <taxon>Terriglobales</taxon>
        <taxon>Acidobacteriaceae</taxon>
        <taxon>Granulicella</taxon>
    </lineage>
</organism>
<evidence type="ECO:0000256" key="1">
    <source>
        <dbReference type="ARBA" id="ARBA00022977"/>
    </source>
</evidence>
<dbReference type="InterPro" id="IPR036921">
    <property type="entry name" value="PurM-like_N_sf"/>
</dbReference>
<comment type="caution">
    <text evidence="2">Lacks conserved residue(s) required for the propagation of feature annotation.</text>
</comment>
<sequence>MPRISHPRSSSTPLHEGGELALIERIRRRTGGGASTALRLGIGDDCAILRPRAGEDLLVTTDFSLEGRHFRRDWHSPQSIGHRTLARGLSDLAAMGAHPMAAFLSLALPRAVARDTDWLDGFLDGLLELAKQHGVPLAGGDTSESPSEQVLADIILLGSAPRGQALRRSGARGGDLIYCTGALGGAAAEFAQVQDGRGGKTQTASSMNPHLFPQPRLAAGQALLRRKLATACIDTSDGISTDLAHLCEASGVNAEIDAANLPLHPLAQPLKPEAALKAALHGGEDYELLFTAKASVKMPRKLGGVPLTVIGRVVAKKRRAPQVTLIAADGSRSALAPQGWEHLR</sequence>
<dbReference type="InterPro" id="IPR016188">
    <property type="entry name" value="PurM-like_N"/>
</dbReference>
<dbReference type="CDD" id="cd02194">
    <property type="entry name" value="ThiL"/>
    <property type="match status" value="1"/>
</dbReference>
<evidence type="ECO:0000259" key="3">
    <source>
        <dbReference type="Pfam" id="PF00586"/>
    </source>
</evidence>
<comment type="caution">
    <text evidence="5">The sequence shown here is derived from an EMBL/GenBank/DDBJ whole genome shotgun (WGS) entry which is preliminary data.</text>
</comment>
<feature type="binding site" evidence="2">
    <location>
        <position position="69"/>
    </location>
    <ligand>
        <name>substrate</name>
    </ligand>
</feature>
<evidence type="ECO:0000259" key="4">
    <source>
        <dbReference type="Pfam" id="PF02769"/>
    </source>
</evidence>
<feature type="binding site" evidence="2">
    <location>
        <position position="234"/>
    </location>
    <ligand>
        <name>Mg(2+)</name>
        <dbReference type="ChEBI" id="CHEBI:18420"/>
        <label>3</label>
    </ligand>
</feature>
<dbReference type="GO" id="GO:0009229">
    <property type="term" value="P:thiamine diphosphate biosynthetic process"/>
    <property type="evidence" value="ECO:0007669"/>
    <property type="project" value="UniProtKB-UniRule"/>
</dbReference>
<feature type="binding site" evidence="2">
    <location>
        <position position="340"/>
    </location>
    <ligand>
        <name>substrate</name>
    </ligand>
</feature>
<feature type="binding site" evidence="2">
    <location>
        <position position="45"/>
    </location>
    <ligand>
        <name>Mg(2+)</name>
        <dbReference type="ChEBI" id="CHEBI:18420"/>
        <label>4</label>
    </ligand>
</feature>
<dbReference type="GO" id="GO:0009030">
    <property type="term" value="F:thiamine-phosphate kinase activity"/>
    <property type="evidence" value="ECO:0007669"/>
    <property type="project" value="UniProtKB-UniRule"/>
</dbReference>
<dbReference type="GO" id="GO:0000287">
    <property type="term" value="F:magnesium ion binding"/>
    <property type="evidence" value="ECO:0007669"/>
    <property type="project" value="UniProtKB-UniRule"/>
</dbReference>
<accession>A0A7W7ZSE2</accession>
<feature type="binding site" evidence="2">
    <location>
        <begin position="140"/>
        <end position="141"/>
    </location>
    <ligand>
        <name>ATP</name>
        <dbReference type="ChEBI" id="CHEBI:30616"/>
    </ligand>
</feature>
<dbReference type="SUPFAM" id="SSF55326">
    <property type="entry name" value="PurM N-terminal domain-like"/>
    <property type="match status" value="1"/>
</dbReference>
<keyword evidence="2" id="KW-0067">ATP-binding</keyword>
<feature type="binding site" evidence="2">
    <location>
        <position position="236"/>
    </location>
    <ligand>
        <name>ATP</name>
        <dbReference type="ChEBI" id="CHEBI:30616"/>
    </ligand>
</feature>
<feature type="binding site" evidence="2">
    <location>
        <position position="168"/>
    </location>
    <ligand>
        <name>ATP</name>
        <dbReference type="ChEBI" id="CHEBI:30616"/>
    </ligand>
</feature>
<dbReference type="HAMAP" id="MF_02128">
    <property type="entry name" value="TMP_kinase"/>
    <property type="match status" value="1"/>
</dbReference>
<keyword evidence="2" id="KW-0460">Magnesium</keyword>
<dbReference type="RefSeq" id="WP_184257873.1">
    <property type="nucleotide sequence ID" value="NZ_JACHIO010000015.1"/>
</dbReference>
<dbReference type="EC" id="2.7.4.16" evidence="2"/>
<dbReference type="GO" id="GO:0005524">
    <property type="term" value="F:ATP binding"/>
    <property type="evidence" value="ECO:0007669"/>
    <property type="project" value="UniProtKB-UniRule"/>
</dbReference>
<comment type="miscellaneous">
    <text evidence="2">Reaction mechanism of ThiL seems to utilize a direct, inline transfer of the gamma-phosphate of ATP to TMP rather than a phosphorylated enzyme intermediate.</text>
</comment>
<dbReference type="InterPro" id="IPR036676">
    <property type="entry name" value="PurM-like_C_sf"/>
</dbReference>
<dbReference type="Pfam" id="PF02769">
    <property type="entry name" value="AIRS_C"/>
    <property type="match status" value="1"/>
</dbReference>
<keyword evidence="1 2" id="KW-0784">Thiamine biosynthesis</keyword>
<dbReference type="InterPro" id="IPR006283">
    <property type="entry name" value="ThiL-like"/>
</dbReference>
<dbReference type="Pfam" id="PF00586">
    <property type="entry name" value="AIRS"/>
    <property type="match status" value="1"/>
</dbReference>
<keyword evidence="2" id="KW-0547">Nucleotide-binding</keyword>
<feature type="binding site" evidence="2">
    <location>
        <position position="284"/>
    </location>
    <ligand>
        <name>substrate</name>
    </ligand>
</feature>
<dbReference type="Gene3D" id="3.30.1330.10">
    <property type="entry name" value="PurM-like, N-terminal domain"/>
    <property type="match status" value="1"/>
</dbReference>
<feature type="domain" description="PurM-like C-terminal" evidence="4">
    <location>
        <begin position="174"/>
        <end position="320"/>
    </location>
</feature>
<feature type="binding site" evidence="2">
    <location>
        <position position="91"/>
    </location>
    <ligand>
        <name>Mg(2+)</name>
        <dbReference type="ChEBI" id="CHEBI:18420"/>
        <label>3</label>
    </ligand>
</feature>
<dbReference type="PIRSF" id="PIRSF005303">
    <property type="entry name" value="Thiam_monoph_kin"/>
    <property type="match status" value="1"/>
</dbReference>
<comment type="pathway">
    <text evidence="2">Cofactor biosynthesis; thiamine diphosphate biosynthesis; thiamine diphosphate from thiamine phosphate: step 1/1.</text>
</comment>
<comment type="function">
    <text evidence="2">Catalyzes the ATP-dependent phosphorylation of thiamine-monophosphate (TMP) to form thiamine-pyrophosphate (TPP), the active form of vitamin B1.</text>
</comment>
<evidence type="ECO:0000256" key="2">
    <source>
        <dbReference type="HAMAP-Rule" id="MF_02128"/>
    </source>
</evidence>
<comment type="similarity">
    <text evidence="2">Belongs to the thiamine-monophosphate kinase family.</text>
</comment>
<comment type="catalytic activity">
    <reaction evidence="2">
        <text>thiamine phosphate + ATP = thiamine diphosphate + ADP</text>
        <dbReference type="Rhea" id="RHEA:15913"/>
        <dbReference type="ChEBI" id="CHEBI:30616"/>
        <dbReference type="ChEBI" id="CHEBI:37575"/>
        <dbReference type="ChEBI" id="CHEBI:58937"/>
        <dbReference type="ChEBI" id="CHEBI:456216"/>
        <dbReference type="EC" id="2.7.4.16"/>
    </reaction>
</comment>
<keyword evidence="2 5" id="KW-0808">Transferase</keyword>
<dbReference type="PANTHER" id="PTHR30270">
    <property type="entry name" value="THIAMINE-MONOPHOSPHATE KINASE"/>
    <property type="match status" value="1"/>
</dbReference>
<feature type="binding site" evidence="2">
    <location>
        <position position="62"/>
    </location>
    <ligand>
        <name>Mg(2+)</name>
        <dbReference type="ChEBI" id="CHEBI:18420"/>
        <label>2</label>
    </ligand>
</feature>
<feature type="binding site" evidence="2">
    <location>
        <position position="61"/>
    </location>
    <ligand>
        <name>Mg(2+)</name>
        <dbReference type="ChEBI" id="CHEBI:18420"/>
        <label>1</label>
    </ligand>
</feature>
<evidence type="ECO:0000313" key="5">
    <source>
        <dbReference type="EMBL" id="MBB5065302.1"/>
    </source>
</evidence>
<keyword evidence="2 5" id="KW-0418">Kinase</keyword>
<feature type="binding site" evidence="2">
    <location>
        <position position="62"/>
    </location>
    <ligand>
        <name>Mg(2+)</name>
        <dbReference type="ChEBI" id="CHEBI:18420"/>
        <label>1</label>
    </ligand>
</feature>
<name>A0A7W7ZSE2_9BACT</name>
<protein>
    <recommendedName>
        <fullName evidence="2">Thiamine-monophosphate kinase</fullName>
        <shortName evidence="2">TMP kinase</shortName>
        <shortName evidence="2">Thiamine-phosphate kinase</shortName>
        <ecNumber evidence="2">2.7.4.16</ecNumber>
    </recommendedName>
</protein>
<reference evidence="5 6" key="1">
    <citation type="submission" date="2020-08" db="EMBL/GenBank/DDBJ databases">
        <title>Genomic Encyclopedia of Type Strains, Phase IV (KMG-V): Genome sequencing to study the core and pangenomes of soil and plant-associated prokaryotes.</title>
        <authorList>
            <person name="Whitman W."/>
        </authorList>
    </citation>
    <scope>NUCLEOTIDE SEQUENCE [LARGE SCALE GENOMIC DNA]</scope>
    <source>
        <strain evidence="5 6">X5P3</strain>
    </source>
</reference>
<feature type="binding site" evidence="2">
    <location>
        <position position="91"/>
    </location>
    <ligand>
        <name>Mg(2+)</name>
        <dbReference type="ChEBI" id="CHEBI:18420"/>
        <label>2</label>
    </ligand>
</feature>
<dbReference type="Proteomes" id="UP000584867">
    <property type="component" value="Unassembled WGS sequence"/>
</dbReference>
<feature type="binding site" evidence="2">
    <location>
        <position position="91"/>
    </location>
    <ligand>
        <name>Mg(2+)</name>
        <dbReference type="ChEBI" id="CHEBI:18420"/>
        <label>4</label>
    </ligand>
</feature>
<feature type="binding site" evidence="2">
    <location>
        <position position="141"/>
    </location>
    <ligand>
        <name>Mg(2+)</name>
        <dbReference type="ChEBI" id="CHEBI:18420"/>
        <label>1</label>
    </ligand>
</feature>
<feature type="binding site" evidence="2">
    <location>
        <position position="60"/>
    </location>
    <ligand>
        <name>Mg(2+)</name>
        <dbReference type="ChEBI" id="CHEBI:18420"/>
        <label>4</label>
    </ligand>
</feature>
<dbReference type="NCBIfam" id="TIGR01379">
    <property type="entry name" value="thiL"/>
    <property type="match status" value="1"/>
</dbReference>
<dbReference type="InterPro" id="IPR010918">
    <property type="entry name" value="PurM-like_C_dom"/>
</dbReference>
<keyword evidence="2" id="KW-0479">Metal-binding</keyword>
<dbReference type="SUPFAM" id="SSF56042">
    <property type="entry name" value="PurM C-terminal domain-like"/>
    <property type="match status" value="1"/>
</dbReference>
<dbReference type="EMBL" id="JACHIO010000015">
    <property type="protein sequence ID" value="MBB5065302.1"/>
    <property type="molecule type" value="Genomic_DNA"/>
</dbReference>
<feature type="binding site" evidence="2">
    <location>
        <position position="45"/>
    </location>
    <ligand>
        <name>Mg(2+)</name>
        <dbReference type="ChEBI" id="CHEBI:18420"/>
        <label>3</label>
    </ligand>
</feature>
<evidence type="ECO:0000313" key="6">
    <source>
        <dbReference type="Proteomes" id="UP000584867"/>
    </source>
</evidence>
<dbReference type="GO" id="GO:0009228">
    <property type="term" value="P:thiamine biosynthetic process"/>
    <property type="evidence" value="ECO:0007669"/>
    <property type="project" value="UniProtKB-KW"/>
</dbReference>
<dbReference type="Gene3D" id="3.90.650.10">
    <property type="entry name" value="PurM-like C-terminal domain"/>
    <property type="match status" value="1"/>
</dbReference>
<feature type="binding site" evidence="2">
    <location>
        <position position="237"/>
    </location>
    <ligand>
        <name>Mg(2+)</name>
        <dbReference type="ChEBI" id="CHEBI:18420"/>
        <label>5</label>
    </ligand>
</feature>
<proteinExistence type="inferred from homology"/>
<dbReference type="UniPathway" id="UPA00060">
    <property type="reaction ID" value="UER00142"/>
</dbReference>
<gene>
    <name evidence="2" type="primary">thiL</name>
    <name evidence="5" type="ORF">HDF15_003665</name>
</gene>
<dbReference type="PANTHER" id="PTHR30270:SF0">
    <property type="entry name" value="THIAMINE-MONOPHOSPHATE KINASE"/>
    <property type="match status" value="1"/>
</dbReference>
<dbReference type="AlphaFoldDB" id="A0A7W7ZSE2"/>
<feature type="domain" description="PurM-like N-terminal" evidence="3">
    <location>
        <begin position="43"/>
        <end position="158"/>
    </location>
</feature>